<sequence>MAALISSSTGSWAYFEHNLEVVFHGAAYLEKGSGSTVFFVESRDCDGAVKEPKLVFTDDFYEDKGNAGAFDRIIEWWKGKRFVGVRAIVSGKMALNVTNADNISETLQVATISVIKESIFRRKRPMAEMPSFSMRTQRSTKEFAC</sequence>
<gene>
    <name evidence="1" type="ORF">BGZ95_007270</name>
</gene>
<feature type="non-terminal residue" evidence="1">
    <location>
        <position position="145"/>
    </location>
</feature>
<dbReference type="AlphaFoldDB" id="A0AAD4D0A1"/>
<comment type="caution">
    <text evidence="1">The sequence shown here is derived from an EMBL/GenBank/DDBJ whole genome shotgun (WGS) entry which is preliminary data.</text>
</comment>
<keyword evidence="2" id="KW-1185">Reference proteome</keyword>
<dbReference type="EMBL" id="JAAAIL010003519">
    <property type="protein sequence ID" value="KAG0250205.1"/>
    <property type="molecule type" value="Genomic_DNA"/>
</dbReference>
<protein>
    <submittedName>
        <fullName evidence="1">Uncharacterized protein</fullName>
    </submittedName>
</protein>
<evidence type="ECO:0000313" key="1">
    <source>
        <dbReference type="EMBL" id="KAG0250205.1"/>
    </source>
</evidence>
<accession>A0AAD4D0A1</accession>
<reference evidence="1" key="1">
    <citation type="journal article" date="2020" name="Fungal Divers.">
        <title>Resolving the Mortierellaceae phylogeny through synthesis of multi-gene phylogenetics and phylogenomics.</title>
        <authorList>
            <person name="Vandepol N."/>
            <person name="Liber J."/>
            <person name="Desiro A."/>
            <person name="Na H."/>
            <person name="Kennedy M."/>
            <person name="Barry K."/>
            <person name="Grigoriev I.V."/>
            <person name="Miller A.N."/>
            <person name="O'Donnell K."/>
            <person name="Stajich J.E."/>
            <person name="Bonito G."/>
        </authorList>
    </citation>
    <scope>NUCLEOTIDE SEQUENCE</scope>
    <source>
        <strain evidence="1">NRRL 28262</strain>
    </source>
</reference>
<evidence type="ECO:0000313" key="2">
    <source>
        <dbReference type="Proteomes" id="UP001194580"/>
    </source>
</evidence>
<dbReference type="Proteomes" id="UP001194580">
    <property type="component" value="Unassembled WGS sequence"/>
</dbReference>
<organism evidence="1 2">
    <name type="scientific">Linnemannia exigua</name>
    <dbReference type="NCBI Taxonomy" id="604196"/>
    <lineage>
        <taxon>Eukaryota</taxon>
        <taxon>Fungi</taxon>
        <taxon>Fungi incertae sedis</taxon>
        <taxon>Mucoromycota</taxon>
        <taxon>Mortierellomycotina</taxon>
        <taxon>Mortierellomycetes</taxon>
        <taxon>Mortierellales</taxon>
        <taxon>Mortierellaceae</taxon>
        <taxon>Linnemannia</taxon>
    </lineage>
</organism>
<proteinExistence type="predicted"/>
<name>A0AAD4D0A1_9FUNG</name>